<feature type="region of interest" description="Disordered" evidence="1">
    <location>
        <begin position="74"/>
        <end position="183"/>
    </location>
</feature>
<feature type="compositionally biased region" description="Polar residues" evidence="1">
    <location>
        <begin position="155"/>
        <end position="169"/>
    </location>
</feature>
<name>X6P3S7_RETFI</name>
<reference evidence="2 3" key="1">
    <citation type="journal article" date="2013" name="Curr. Biol.">
        <title>The Genome of the Foraminiferan Reticulomyxa filosa.</title>
        <authorList>
            <person name="Glockner G."/>
            <person name="Hulsmann N."/>
            <person name="Schleicher M."/>
            <person name="Noegel A.A."/>
            <person name="Eichinger L."/>
            <person name="Gallinger C."/>
            <person name="Pawlowski J."/>
            <person name="Sierra R."/>
            <person name="Euteneuer U."/>
            <person name="Pillet L."/>
            <person name="Moustafa A."/>
            <person name="Platzer M."/>
            <person name="Groth M."/>
            <person name="Szafranski K."/>
            <person name="Schliwa M."/>
        </authorList>
    </citation>
    <scope>NUCLEOTIDE SEQUENCE [LARGE SCALE GENOMIC DNA]</scope>
</reference>
<proteinExistence type="predicted"/>
<dbReference type="AlphaFoldDB" id="X6P3S7"/>
<feature type="compositionally biased region" description="Low complexity" evidence="1">
    <location>
        <begin position="84"/>
        <end position="102"/>
    </location>
</feature>
<dbReference type="EMBL" id="ASPP01003878">
    <property type="protein sequence ID" value="ETO32846.1"/>
    <property type="molecule type" value="Genomic_DNA"/>
</dbReference>
<organism evidence="2 3">
    <name type="scientific">Reticulomyxa filosa</name>
    <dbReference type="NCBI Taxonomy" id="46433"/>
    <lineage>
        <taxon>Eukaryota</taxon>
        <taxon>Sar</taxon>
        <taxon>Rhizaria</taxon>
        <taxon>Retaria</taxon>
        <taxon>Foraminifera</taxon>
        <taxon>Monothalamids</taxon>
        <taxon>Reticulomyxidae</taxon>
        <taxon>Reticulomyxa</taxon>
    </lineage>
</organism>
<evidence type="ECO:0000313" key="2">
    <source>
        <dbReference type="EMBL" id="ETO32846.1"/>
    </source>
</evidence>
<comment type="caution">
    <text evidence="2">The sequence shown here is derived from an EMBL/GenBank/DDBJ whole genome shotgun (WGS) entry which is preliminary data.</text>
</comment>
<accession>X6P3S7</accession>
<evidence type="ECO:0000313" key="3">
    <source>
        <dbReference type="Proteomes" id="UP000023152"/>
    </source>
</evidence>
<feature type="compositionally biased region" description="Basic and acidic residues" evidence="1">
    <location>
        <begin position="1"/>
        <end position="30"/>
    </location>
</feature>
<gene>
    <name evidence="2" type="ORF">RFI_04272</name>
</gene>
<evidence type="ECO:0000256" key="1">
    <source>
        <dbReference type="SAM" id="MobiDB-lite"/>
    </source>
</evidence>
<sequence>MSSMEDAKPVSDPHSTEGMIDKSLEEKSHPPVDIIPAKRNSLKMEPVAEDVEFIHQVKEMTDQHKASTVLLERLNKTGHRKTLSSSGNSNTDDNSTSDSGTNAKPQNAVAGMNGKAQNGGHHYNNMSDLLHTSTSDNDSDNDMTPSPAPAYVHQKNPSIPQQGFAQQPVYQGGQRSPHHHQPQSFAMQHNGYARPIVPVGNNVSAVGHVSITQTPDHVETQHTDAITLLVTALEPKGFGALMSSIDGCSMILPAEEIPPTWLVITLGVVFETQGRPEFRLDGQEACDNLPHQKKKKLKCYCGFFFCNNTTTKNQSFFEKSIFLGR</sequence>
<feature type="compositionally biased region" description="Low complexity" evidence="1">
    <location>
        <begin position="127"/>
        <end position="136"/>
    </location>
</feature>
<protein>
    <submittedName>
        <fullName evidence="2">Uncharacterized protein</fullName>
    </submittedName>
</protein>
<dbReference type="Proteomes" id="UP000023152">
    <property type="component" value="Unassembled WGS sequence"/>
</dbReference>
<feature type="region of interest" description="Disordered" evidence="1">
    <location>
        <begin position="1"/>
        <end position="45"/>
    </location>
</feature>
<keyword evidence="3" id="KW-1185">Reference proteome</keyword>